<keyword evidence="2" id="KW-0201">Cytochrome c-type biogenesis</keyword>
<keyword evidence="7" id="KW-1185">Reference proteome</keyword>
<dbReference type="Gene3D" id="3.40.30.10">
    <property type="entry name" value="Glutaredoxin"/>
    <property type="match status" value="1"/>
</dbReference>
<dbReference type="CDD" id="cd02966">
    <property type="entry name" value="TlpA_like_family"/>
    <property type="match status" value="1"/>
</dbReference>
<dbReference type="GO" id="GO:0016209">
    <property type="term" value="F:antioxidant activity"/>
    <property type="evidence" value="ECO:0007669"/>
    <property type="project" value="InterPro"/>
</dbReference>
<dbReference type="GO" id="GO:0030313">
    <property type="term" value="C:cell envelope"/>
    <property type="evidence" value="ECO:0007669"/>
    <property type="project" value="UniProtKB-SubCell"/>
</dbReference>
<name>A0A1M6C3Y4_9FLAO</name>
<dbReference type="Pfam" id="PF00578">
    <property type="entry name" value="AhpC-TSA"/>
    <property type="match status" value="1"/>
</dbReference>
<evidence type="ECO:0000313" key="6">
    <source>
        <dbReference type="EMBL" id="SHI55736.1"/>
    </source>
</evidence>
<dbReference type="GO" id="GO:0017004">
    <property type="term" value="P:cytochrome complex assembly"/>
    <property type="evidence" value="ECO:0007669"/>
    <property type="project" value="UniProtKB-KW"/>
</dbReference>
<evidence type="ECO:0000256" key="4">
    <source>
        <dbReference type="ARBA" id="ARBA00023284"/>
    </source>
</evidence>
<accession>A0A1M6C3Y4</accession>
<protein>
    <submittedName>
        <fullName evidence="6">Peroxiredoxin</fullName>
    </submittedName>
</protein>
<evidence type="ECO:0000256" key="1">
    <source>
        <dbReference type="ARBA" id="ARBA00004196"/>
    </source>
</evidence>
<dbReference type="PANTHER" id="PTHR42852:SF6">
    <property type="entry name" value="THIOL:DISULFIDE INTERCHANGE PROTEIN DSBE"/>
    <property type="match status" value="1"/>
</dbReference>
<dbReference type="PANTHER" id="PTHR42852">
    <property type="entry name" value="THIOL:DISULFIDE INTERCHANGE PROTEIN DSBE"/>
    <property type="match status" value="1"/>
</dbReference>
<feature type="domain" description="Thioredoxin" evidence="5">
    <location>
        <begin position="234"/>
        <end position="374"/>
    </location>
</feature>
<dbReference type="GO" id="GO:0016491">
    <property type="term" value="F:oxidoreductase activity"/>
    <property type="evidence" value="ECO:0007669"/>
    <property type="project" value="InterPro"/>
</dbReference>
<comment type="subcellular location">
    <subcellularLocation>
        <location evidence="1">Cell envelope</location>
    </subcellularLocation>
</comment>
<dbReference type="OrthoDB" id="1069091at2"/>
<evidence type="ECO:0000256" key="3">
    <source>
        <dbReference type="ARBA" id="ARBA00023157"/>
    </source>
</evidence>
<organism evidence="6 7">
    <name type="scientific">Mesonia phycicola</name>
    <dbReference type="NCBI Taxonomy" id="579105"/>
    <lineage>
        <taxon>Bacteria</taxon>
        <taxon>Pseudomonadati</taxon>
        <taxon>Bacteroidota</taxon>
        <taxon>Flavobacteriia</taxon>
        <taxon>Flavobacteriales</taxon>
        <taxon>Flavobacteriaceae</taxon>
        <taxon>Mesonia</taxon>
    </lineage>
</organism>
<dbReference type="InterPro" id="IPR025380">
    <property type="entry name" value="DUF4369"/>
</dbReference>
<sequence>MKKIILIALAAFAVSCQNVEENKDATFKASIANVEDGTEVYLAKLGEQGRPEPMDTVVVKDGSFEMKLPKVDFQTLNIISLKNVGGNVIFINENEALSATLYKDSLRSAKIEGGKENQLFQDYISQIQSSSKKMNEMVQTYQKENPDLMQNPDLIAKIRAEQQKMQDADAKKREELVENNPNSLVSILVLSDMINSKSISTSKANTLFNGLTKEVQETHIGSTISKILKSASATAIGSKAPEFSAPTPSGEQLALKDALGKVTILDFWASWCKPCRIENPNVVKLYAKYHDKGLNILGVSLDKNTQKDKWLKAIEDDGLTWQHVSNLQYWQGPIAKLYNVKSIPATFILDENGVIIAKDLRGAALEAKIAELLP</sequence>
<dbReference type="PROSITE" id="PS51352">
    <property type="entry name" value="THIOREDOXIN_2"/>
    <property type="match status" value="1"/>
</dbReference>
<gene>
    <name evidence="6" type="ORF">SAMN04488096_102353</name>
</gene>
<dbReference type="EMBL" id="FQYY01000002">
    <property type="protein sequence ID" value="SHI55736.1"/>
    <property type="molecule type" value="Genomic_DNA"/>
</dbReference>
<keyword evidence="3" id="KW-1015">Disulfide bond</keyword>
<evidence type="ECO:0000313" key="7">
    <source>
        <dbReference type="Proteomes" id="UP000184225"/>
    </source>
</evidence>
<dbReference type="RefSeq" id="WP_073148679.1">
    <property type="nucleotide sequence ID" value="NZ_FQYY01000002.1"/>
</dbReference>
<evidence type="ECO:0000256" key="2">
    <source>
        <dbReference type="ARBA" id="ARBA00022748"/>
    </source>
</evidence>
<dbReference type="Proteomes" id="UP000184225">
    <property type="component" value="Unassembled WGS sequence"/>
</dbReference>
<proteinExistence type="predicted"/>
<dbReference type="PROSITE" id="PS51257">
    <property type="entry name" value="PROKAR_LIPOPROTEIN"/>
    <property type="match status" value="1"/>
</dbReference>
<dbReference type="SUPFAM" id="SSF52833">
    <property type="entry name" value="Thioredoxin-like"/>
    <property type="match status" value="1"/>
</dbReference>
<evidence type="ECO:0000259" key="5">
    <source>
        <dbReference type="PROSITE" id="PS51352"/>
    </source>
</evidence>
<dbReference type="InterPro" id="IPR050553">
    <property type="entry name" value="Thioredoxin_ResA/DsbE_sf"/>
</dbReference>
<dbReference type="Pfam" id="PF14289">
    <property type="entry name" value="DUF4369"/>
    <property type="match status" value="1"/>
</dbReference>
<reference evidence="6 7" key="1">
    <citation type="submission" date="2016-11" db="EMBL/GenBank/DDBJ databases">
        <authorList>
            <person name="Jaros S."/>
            <person name="Januszkiewicz K."/>
            <person name="Wedrychowicz H."/>
        </authorList>
    </citation>
    <scope>NUCLEOTIDE SEQUENCE [LARGE SCALE GENOMIC DNA]</scope>
    <source>
        <strain evidence="6 7">DSM 21425</strain>
    </source>
</reference>
<dbReference type="InterPro" id="IPR036249">
    <property type="entry name" value="Thioredoxin-like_sf"/>
</dbReference>
<dbReference type="AlphaFoldDB" id="A0A1M6C3Y4"/>
<dbReference type="InterPro" id="IPR000866">
    <property type="entry name" value="AhpC/TSA"/>
</dbReference>
<keyword evidence="4" id="KW-0676">Redox-active center</keyword>
<dbReference type="STRING" id="579105.SAMN04488096_102353"/>
<dbReference type="InterPro" id="IPR013766">
    <property type="entry name" value="Thioredoxin_domain"/>
</dbReference>